<dbReference type="Proteomes" id="UP000309340">
    <property type="component" value="Unassembled WGS sequence"/>
</dbReference>
<sequence>MPGARVAGEQWYPVKYDSVVKQCVLDEEINDGKTLKNFLLEFRSDHKCEAAECTAMKATWLSKVDVTKKLANTATWRISGDLAEQSSVGIPATGALSVGNSAVTYSQLSQGGIVVGSQTLTAGGSAITVAGQQVSLASSGAVEVDGSPAGTIAPTPLATGIATGVITNAGQIFSYSELSEGGVVISSLTLAPGSSAATFGSQQVSVASNGVVEIDGSPAATIVPIVTIGAQSAGTIVVGSHTRSYSELDSSGIIIGSQTLSAGGSAATVAGSLVSLAPNGVGKVDGTQSATIAIQSRSTGVVTVGSESLSYAFSGAAAIVDSQRLAPGSTLVVDGATLTLAPSGSGIEVLPELSRDSSTGLTSSTGSATISGAAQATSAASYATKVNDMQLYAVAVIVLGLAAA</sequence>
<dbReference type="EMBL" id="NAJQ01000540">
    <property type="protein sequence ID" value="TKA67957.1"/>
    <property type="molecule type" value="Genomic_DNA"/>
</dbReference>
<evidence type="ECO:0000313" key="1">
    <source>
        <dbReference type="EMBL" id="TKA67957.1"/>
    </source>
</evidence>
<dbReference type="OrthoDB" id="3942891at2759"/>
<proteinExistence type="predicted"/>
<comment type="caution">
    <text evidence="1">The sequence shown here is derived from an EMBL/GenBank/DDBJ whole genome shotgun (WGS) entry which is preliminary data.</text>
</comment>
<dbReference type="AlphaFoldDB" id="A0A4U0WXL3"/>
<reference evidence="1 2" key="1">
    <citation type="submission" date="2017-03" db="EMBL/GenBank/DDBJ databases">
        <title>Genomes of endolithic fungi from Antarctica.</title>
        <authorList>
            <person name="Coleine C."/>
            <person name="Masonjones S."/>
            <person name="Stajich J.E."/>
        </authorList>
    </citation>
    <scope>NUCLEOTIDE SEQUENCE [LARGE SCALE GENOMIC DNA]</scope>
    <source>
        <strain evidence="1 2">CCFEE 5184</strain>
    </source>
</reference>
<evidence type="ECO:0000313" key="2">
    <source>
        <dbReference type="Proteomes" id="UP000309340"/>
    </source>
</evidence>
<protein>
    <submittedName>
        <fullName evidence="1">Uncharacterized protein</fullName>
    </submittedName>
</protein>
<name>A0A4U0WXL3_9PEZI</name>
<accession>A0A4U0WXL3</accession>
<organism evidence="1 2">
    <name type="scientific">Friedmanniomyces simplex</name>
    <dbReference type="NCBI Taxonomy" id="329884"/>
    <lineage>
        <taxon>Eukaryota</taxon>
        <taxon>Fungi</taxon>
        <taxon>Dikarya</taxon>
        <taxon>Ascomycota</taxon>
        <taxon>Pezizomycotina</taxon>
        <taxon>Dothideomycetes</taxon>
        <taxon>Dothideomycetidae</taxon>
        <taxon>Mycosphaerellales</taxon>
        <taxon>Teratosphaeriaceae</taxon>
        <taxon>Friedmanniomyces</taxon>
    </lineage>
</organism>
<keyword evidence="2" id="KW-1185">Reference proteome</keyword>
<gene>
    <name evidence="1" type="ORF">B0A55_10787</name>
</gene>